<dbReference type="WBParaSite" id="ES5_v2.g11384.t1">
    <property type="protein sequence ID" value="ES5_v2.g11384.t1"/>
    <property type="gene ID" value="ES5_v2.g11384"/>
</dbReference>
<reference evidence="2" key="1">
    <citation type="submission" date="2022-11" db="UniProtKB">
        <authorList>
            <consortium name="WormBaseParasite"/>
        </authorList>
    </citation>
    <scope>IDENTIFICATION</scope>
</reference>
<dbReference type="Proteomes" id="UP000887579">
    <property type="component" value="Unplaced"/>
</dbReference>
<accession>A0AC34F3D7</accession>
<evidence type="ECO:0000313" key="2">
    <source>
        <dbReference type="WBParaSite" id="ES5_v2.g11384.t1"/>
    </source>
</evidence>
<name>A0AC34F3D7_9BILA</name>
<sequence>MESSSSSQKIQITLRASLDFDKLEVPIDQKIIDSSTFLTNLSETCTEDTIIDVNMTSKQLKQFITFFDHYPSAKAPQDEEFETTFFGALTDDEFYSLCNAIDFFDSDRFTEAAGDFVLRDKIPGMKTEEIRDYLGIKDDMEDKKVELLDPSALEYFRN</sequence>
<proteinExistence type="predicted"/>
<protein>
    <submittedName>
        <fullName evidence="2">Uncharacterized protein</fullName>
    </submittedName>
</protein>
<organism evidence="1 2">
    <name type="scientific">Panagrolaimus sp. ES5</name>
    <dbReference type="NCBI Taxonomy" id="591445"/>
    <lineage>
        <taxon>Eukaryota</taxon>
        <taxon>Metazoa</taxon>
        <taxon>Ecdysozoa</taxon>
        <taxon>Nematoda</taxon>
        <taxon>Chromadorea</taxon>
        <taxon>Rhabditida</taxon>
        <taxon>Tylenchina</taxon>
        <taxon>Panagrolaimomorpha</taxon>
        <taxon>Panagrolaimoidea</taxon>
        <taxon>Panagrolaimidae</taxon>
        <taxon>Panagrolaimus</taxon>
    </lineage>
</organism>
<evidence type="ECO:0000313" key="1">
    <source>
        <dbReference type="Proteomes" id="UP000887579"/>
    </source>
</evidence>